<dbReference type="PANTHER" id="PTHR30046">
    <property type="entry name" value="FLAGELLAR M-RING PROTEIN"/>
    <property type="match status" value="1"/>
</dbReference>
<name>A0AAW6D1N9_9FIRM</name>
<dbReference type="InterPro" id="IPR000067">
    <property type="entry name" value="FlgMring_FliF"/>
</dbReference>
<dbReference type="NCBIfam" id="TIGR00206">
    <property type="entry name" value="fliF"/>
    <property type="match status" value="1"/>
</dbReference>
<comment type="caution">
    <text evidence="12">The sequence shown here is derived from an EMBL/GenBank/DDBJ whole genome shotgun (WGS) entry which is preliminary data.</text>
</comment>
<evidence type="ECO:0000256" key="6">
    <source>
        <dbReference type="ARBA" id="ARBA00022989"/>
    </source>
</evidence>
<keyword evidence="7 9" id="KW-0472">Membrane</keyword>
<evidence type="ECO:0000256" key="4">
    <source>
        <dbReference type="ARBA" id="ARBA00022475"/>
    </source>
</evidence>
<feature type="transmembrane region" description="Helical" evidence="9">
    <location>
        <begin position="432"/>
        <end position="454"/>
    </location>
</feature>
<evidence type="ECO:0000259" key="11">
    <source>
        <dbReference type="Pfam" id="PF08345"/>
    </source>
</evidence>
<evidence type="ECO:0000256" key="1">
    <source>
        <dbReference type="ARBA" id="ARBA00004117"/>
    </source>
</evidence>
<evidence type="ECO:0000256" key="5">
    <source>
        <dbReference type="ARBA" id="ARBA00022692"/>
    </source>
</evidence>
<dbReference type="InterPro" id="IPR045851">
    <property type="entry name" value="AMP-bd_C_sf"/>
</dbReference>
<gene>
    <name evidence="12" type="primary">fliF</name>
    <name evidence="12" type="ORF">PNE09_03820</name>
</gene>
<dbReference type="GO" id="GO:0005886">
    <property type="term" value="C:plasma membrane"/>
    <property type="evidence" value="ECO:0007669"/>
    <property type="project" value="UniProtKB-SubCell"/>
</dbReference>
<evidence type="ECO:0000256" key="3">
    <source>
        <dbReference type="ARBA" id="ARBA00007971"/>
    </source>
</evidence>
<feature type="domain" description="Flagellar M-ring N-terminal" evidence="10">
    <location>
        <begin position="46"/>
        <end position="222"/>
    </location>
</feature>
<dbReference type="Proteomes" id="UP001210809">
    <property type="component" value="Unassembled WGS sequence"/>
</dbReference>
<accession>A0AAW6D1N9</accession>
<protein>
    <submittedName>
        <fullName evidence="12">Flagellar basal-body MS-ring/collar protein FliF</fullName>
    </submittedName>
</protein>
<keyword evidence="12" id="KW-0969">Cilium</keyword>
<proteinExistence type="inferred from homology"/>
<evidence type="ECO:0000256" key="8">
    <source>
        <dbReference type="ARBA" id="ARBA00023143"/>
    </source>
</evidence>
<dbReference type="Gene3D" id="3.30.300.30">
    <property type="match status" value="1"/>
</dbReference>
<keyword evidence="8" id="KW-0975">Bacterial flagellum</keyword>
<evidence type="ECO:0000313" key="12">
    <source>
        <dbReference type="EMBL" id="MDB8003193.1"/>
    </source>
</evidence>
<keyword evidence="5 9" id="KW-0812">Transmembrane</keyword>
<sequence length="542" mass="59244">MKDKLSAFWSGFKDKWSSLAKNLRIFIITAVSVVIVAAIVLAIVLNQKGYTAIYTGLDSEESSQVVSAINELGITDVKMGTDGSISVPSDQADNVRMQLSIQGYPKSTFNFDVWNSGIGIWSTDTEKKVLQIQQLQTHLMKAINTISAVKNSYVIITMPENSNYVISTDSEEPRVSVKLDLKNDAQLTSDQVEGIYALVLNSLPGLERENISILDSDGKLLSGENTTVEEDVLYQSRLNFQEQMQSLLKSQLNDTLKKLYKDYTINVNVKLNYDNSKSEYTIYTPSVAEDGTSGGMIESSTKNEGWGGIGSLSGVVGTTSNSDISPNYPTITGDGDNQYYYQNSITVKRLVNTEIRQLEKNGYSVDKITAAVTVDQVNMLEADKEQLREVIAFAIGADVANVTVANYPFVINGNNGTNGNGNTINRGGSVDWTVYIILLLGLLVLALLIVAILTSNAKKKKRAKARAKAAAAQAAAAQAAQESAALSFEPQPQPDEEFNIQHLDDYDDESKSAVLKKEIKDFSRTNPDVVAQLIRSMMKNGE</sequence>
<keyword evidence="4" id="KW-1003">Cell membrane</keyword>
<keyword evidence="12" id="KW-0282">Flagellum</keyword>
<keyword evidence="12" id="KW-0966">Cell projection</keyword>
<evidence type="ECO:0000256" key="9">
    <source>
        <dbReference type="SAM" id="Phobius"/>
    </source>
</evidence>
<reference evidence="12" key="1">
    <citation type="submission" date="2023-01" db="EMBL/GenBank/DDBJ databases">
        <title>Human gut microbiome strain richness.</title>
        <authorList>
            <person name="Chen-Liaw A."/>
        </authorList>
    </citation>
    <scope>NUCLEOTIDE SEQUENCE</scope>
    <source>
        <strain evidence="12">1001283st1_G1_1001283B150217_161031</strain>
    </source>
</reference>
<dbReference type="Pfam" id="PF01514">
    <property type="entry name" value="YscJ_FliF"/>
    <property type="match status" value="1"/>
</dbReference>
<dbReference type="EMBL" id="JAQLXW010000004">
    <property type="protein sequence ID" value="MDB8003193.1"/>
    <property type="molecule type" value="Genomic_DNA"/>
</dbReference>
<dbReference type="AlphaFoldDB" id="A0AAW6D1N9"/>
<dbReference type="Pfam" id="PF08345">
    <property type="entry name" value="YscJ_FliF_C"/>
    <property type="match status" value="1"/>
</dbReference>
<evidence type="ECO:0000256" key="7">
    <source>
        <dbReference type="ARBA" id="ARBA00023136"/>
    </source>
</evidence>
<evidence type="ECO:0000259" key="10">
    <source>
        <dbReference type="Pfam" id="PF01514"/>
    </source>
</evidence>
<dbReference type="GO" id="GO:0003774">
    <property type="term" value="F:cytoskeletal motor activity"/>
    <property type="evidence" value="ECO:0007669"/>
    <property type="project" value="InterPro"/>
</dbReference>
<dbReference type="InterPro" id="IPR006182">
    <property type="entry name" value="FliF_N_dom"/>
</dbReference>
<feature type="transmembrane region" description="Helical" evidence="9">
    <location>
        <begin position="23"/>
        <end position="45"/>
    </location>
</feature>
<evidence type="ECO:0000313" key="13">
    <source>
        <dbReference type="Proteomes" id="UP001210809"/>
    </source>
</evidence>
<dbReference type="PRINTS" id="PR01009">
    <property type="entry name" value="FLGMRINGFLIF"/>
</dbReference>
<dbReference type="GO" id="GO:0009431">
    <property type="term" value="C:bacterial-type flagellum basal body, MS ring"/>
    <property type="evidence" value="ECO:0007669"/>
    <property type="project" value="InterPro"/>
</dbReference>
<keyword evidence="6 9" id="KW-1133">Transmembrane helix</keyword>
<organism evidence="12 13">
    <name type="scientific">[Eubacterium] siraeum</name>
    <dbReference type="NCBI Taxonomy" id="39492"/>
    <lineage>
        <taxon>Bacteria</taxon>
        <taxon>Bacillati</taxon>
        <taxon>Bacillota</taxon>
        <taxon>Clostridia</taxon>
        <taxon>Eubacteriales</taxon>
        <taxon>Oscillospiraceae</taxon>
        <taxon>Oscillospiraceae incertae sedis</taxon>
    </lineage>
</organism>
<dbReference type="GO" id="GO:0071973">
    <property type="term" value="P:bacterial-type flagellum-dependent cell motility"/>
    <property type="evidence" value="ECO:0007669"/>
    <property type="project" value="InterPro"/>
</dbReference>
<dbReference type="PANTHER" id="PTHR30046:SF0">
    <property type="entry name" value="FLAGELLAR M-RING PROTEIN"/>
    <property type="match status" value="1"/>
</dbReference>
<evidence type="ECO:0000256" key="2">
    <source>
        <dbReference type="ARBA" id="ARBA00004651"/>
    </source>
</evidence>
<comment type="subcellular location">
    <subcellularLocation>
        <location evidence="1">Bacterial flagellum basal body</location>
    </subcellularLocation>
    <subcellularLocation>
        <location evidence="2">Cell membrane</location>
        <topology evidence="2">Multi-pass membrane protein</topology>
    </subcellularLocation>
</comment>
<comment type="similarity">
    <text evidence="3">Belongs to the FliF family.</text>
</comment>
<dbReference type="InterPro" id="IPR043427">
    <property type="entry name" value="YscJ/FliF"/>
</dbReference>
<dbReference type="InterPro" id="IPR013556">
    <property type="entry name" value="Flag_M-ring_C"/>
</dbReference>
<feature type="domain" description="Flagellar M-ring C-terminal" evidence="11">
    <location>
        <begin position="263"/>
        <end position="409"/>
    </location>
</feature>